<protein>
    <submittedName>
        <fullName evidence="4">Reducing polyketide synthase PKS2</fullName>
    </submittedName>
</protein>
<dbReference type="PANTHER" id="PTHR43775">
    <property type="entry name" value="FATTY ACID SYNTHASE"/>
    <property type="match status" value="1"/>
</dbReference>
<dbReference type="SMART" id="SM00827">
    <property type="entry name" value="PKS_AT"/>
    <property type="match status" value="1"/>
</dbReference>
<dbReference type="Proteomes" id="UP001055115">
    <property type="component" value="Unassembled WGS sequence"/>
</dbReference>
<evidence type="ECO:0000256" key="1">
    <source>
        <dbReference type="ARBA" id="ARBA00022450"/>
    </source>
</evidence>
<organism evidence="4 5">
    <name type="scientific">Colletotrichum spaethianum</name>
    <dbReference type="NCBI Taxonomy" id="700344"/>
    <lineage>
        <taxon>Eukaryota</taxon>
        <taxon>Fungi</taxon>
        <taxon>Dikarya</taxon>
        <taxon>Ascomycota</taxon>
        <taxon>Pezizomycotina</taxon>
        <taxon>Sordariomycetes</taxon>
        <taxon>Hypocreomycetidae</taxon>
        <taxon>Glomerellales</taxon>
        <taxon>Glomerellaceae</taxon>
        <taxon>Colletotrichum</taxon>
        <taxon>Colletotrichum spaethianum species complex</taxon>
    </lineage>
</organism>
<dbReference type="InterPro" id="IPR001227">
    <property type="entry name" value="Ac_transferase_dom_sf"/>
</dbReference>
<dbReference type="SUPFAM" id="SSF52151">
    <property type="entry name" value="FabD/lysophospholipase-like"/>
    <property type="match status" value="1"/>
</dbReference>
<dbReference type="Gene3D" id="3.40.366.10">
    <property type="entry name" value="Malonyl-Coenzyme A Acyl Carrier Protein, domain 2"/>
    <property type="match status" value="1"/>
</dbReference>
<dbReference type="InterPro" id="IPR016036">
    <property type="entry name" value="Malonyl_transacylase_ACP-bd"/>
</dbReference>
<reference evidence="4 5" key="1">
    <citation type="submission" date="2022-03" db="EMBL/GenBank/DDBJ databases">
        <title>Genome data of Colletotrichum spp.</title>
        <authorList>
            <person name="Utami Y.D."/>
            <person name="Hiruma K."/>
        </authorList>
    </citation>
    <scope>NUCLEOTIDE SEQUENCE [LARGE SCALE GENOMIC DNA]</scope>
    <source>
        <strain evidence="4 5">MAFF 239500</strain>
    </source>
</reference>
<evidence type="ECO:0000256" key="2">
    <source>
        <dbReference type="ARBA" id="ARBA00022553"/>
    </source>
</evidence>
<accession>A0AA37PCG6</accession>
<dbReference type="GO" id="GO:0044550">
    <property type="term" value="P:secondary metabolite biosynthetic process"/>
    <property type="evidence" value="ECO:0007669"/>
    <property type="project" value="TreeGrafter"/>
</dbReference>
<dbReference type="AlphaFoldDB" id="A0AA37PCG6"/>
<gene>
    <name evidence="4" type="ORF">ColSpa_09840</name>
</gene>
<evidence type="ECO:0000313" key="5">
    <source>
        <dbReference type="Proteomes" id="UP001055115"/>
    </source>
</evidence>
<dbReference type="PANTHER" id="PTHR43775:SF29">
    <property type="entry name" value="ASPERFURANONE POLYKETIDE SYNTHASE AFOG-RELATED"/>
    <property type="match status" value="1"/>
</dbReference>
<evidence type="ECO:0000313" key="4">
    <source>
        <dbReference type="EMBL" id="GKT49659.1"/>
    </source>
</evidence>
<feature type="domain" description="Malonyl-CoA:ACP transacylase (MAT)" evidence="3">
    <location>
        <begin position="1"/>
        <end position="129"/>
    </location>
</feature>
<keyword evidence="5" id="KW-1185">Reference proteome</keyword>
<keyword evidence="1" id="KW-0596">Phosphopantetheine</keyword>
<sequence>MAVSFSETEANSFTSQHASSRVVIACINSPTNITLAGDIASLDRLEELLHSRRILNQRLRVDVAYHSSHMEAMATNYQKAISQVVLGERIQGRTMFSAVTGEEIHVTDLGSTYWIKNLVSQVKFSGCSH</sequence>
<evidence type="ECO:0000259" key="3">
    <source>
        <dbReference type="SMART" id="SM00827"/>
    </source>
</evidence>
<dbReference type="RefSeq" id="XP_049132009.1">
    <property type="nucleotide sequence ID" value="XM_049276052.1"/>
</dbReference>
<name>A0AA37PCG6_9PEZI</name>
<dbReference type="GO" id="GO:0006633">
    <property type="term" value="P:fatty acid biosynthetic process"/>
    <property type="evidence" value="ECO:0007669"/>
    <property type="project" value="TreeGrafter"/>
</dbReference>
<dbReference type="InterPro" id="IPR050091">
    <property type="entry name" value="PKS_NRPS_Biosynth_Enz"/>
</dbReference>
<dbReference type="SUPFAM" id="SSF55048">
    <property type="entry name" value="Probable ACP-binding domain of malonyl-CoA ACP transacylase"/>
    <property type="match status" value="1"/>
</dbReference>
<dbReference type="GeneID" id="73330642"/>
<dbReference type="Pfam" id="PF00698">
    <property type="entry name" value="Acyl_transf_1"/>
    <property type="match status" value="1"/>
</dbReference>
<proteinExistence type="predicted"/>
<keyword evidence="2" id="KW-0597">Phosphoprotein</keyword>
<dbReference type="InterPro" id="IPR016035">
    <property type="entry name" value="Acyl_Trfase/lysoPLipase"/>
</dbReference>
<dbReference type="GO" id="GO:0004312">
    <property type="term" value="F:fatty acid synthase activity"/>
    <property type="evidence" value="ECO:0007669"/>
    <property type="project" value="TreeGrafter"/>
</dbReference>
<dbReference type="EMBL" id="BQXU01000031">
    <property type="protein sequence ID" value="GKT49659.1"/>
    <property type="molecule type" value="Genomic_DNA"/>
</dbReference>
<comment type="caution">
    <text evidence="4">The sequence shown here is derived from an EMBL/GenBank/DDBJ whole genome shotgun (WGS) entry which is preliminary data.</text>
</comment>
<dbReference type="InterPro" id="IPR014043">
    <property type="entry name" value="Acyl_transferase_dom"/>
</dbReference>